<keyword evidence="1" id="KW-0175">Coiled coil</keyword>
<dbReference type="EMBL" id="WXEW01000021">
    <property type="protein sequence ID" value="NAS27508.1"/>
    <property type="molecule type" value="Genomic_DNA"/>
</dbReference>
<keyword evidence="4" id="KW-1185">Reference proteome</keyword>
<evidence type="ECO:0000256" key="1">
    <source>
        <dbReference type="SAM" id="Coils"/>
    </source>
</evidence>
<organism evidence="3 4">
    <name type="scientific">Herbidospora solisilvae</name>
    <dbReference type="NCBI Taxonomy" id="2696284"/>
    <lineage>
        <taxon>Bacteria</taxon>
        <taxon>Bacillati</taxon>
        <taxon>Actinomycetota</taxon>
        <taxon>Actinomycetes</taxon>
        <taxon>Streptosporangiales</taxon>
        <taxon>Streptosporangiaceae</taxon>
        <taxon>Herbidospora</taxon>
    </lineage>
</organism>
<feature type="coiled-coil region" evidence="1">
    <location>
        <begin position="186"/>
        <end position="213"/>
    </location>
</feature>
<name>A0A7C9JD14_9ACTN</name>
<dbReference type="Proteomes" id="UP000479526">
    <property type="component" value="Unassembled WGS sequence"/>
</dbReference>
<evidence type="ECO:0000313" key="4">
    <source>
        <dbReference type="Proteomes" id="UP000479526"/>
    </source>
</evidence>
<evidence type="ECO:0000313" key="3">
    <source>
        <dbReference type="EMBL" id="NAS27508.1"/>
    </source>
</evidence>
<evidence type="ECO:0000256" key="2">
    <source>
        <dbReference type="SAM" id="MobiDB-lite"/>
    </source>
</evidence>
<accession>A0A7C9JD14</accession>
<proteinExistence type="predicted"/>
<sequence length="347" mass="38030">MGLAEQIINPRFVLAAVFHDDEQAKSALSRVLRFVGETLADVSSEDAARFKHAVSPYTLMKQSGIQKYIDNLEFSTPVPPSETLRSILFPLGAPHTRYEGLLNLHIAGAVSVVDIHLGAAALNLPIDALLETLANGMSGGKARESLTPQALQNLLGIANKPTETAGWVFVAFSIIDGIYHRISRLRIRHEHLLRQSRREAEAAEEARRRAAAEAAERLGRFKAPVLEKAIPDYAGHDSKPDPLAATSEAMVMDELRRYRVWAGNKSLRELSALTGNNVSHATLGNLLSSKKVPKKLSHLLTLITALGGDEEDLRRWATAWRHFQVPGPAAETEKKDKPGSSRLRLTG</sequence>
<dbReference type="RefSeq" id="WP_161484430.1">
    <property type="nucleotide sequence ID" value="NZ_WXEW01000021.1"/>
</dbReference>
<protein>
    <submittedName>
        <fullName evidence="3">Uncharacterized protein</fullName>
    </submittedName>
</protein>
<dbReference type="AlphaFoldDB" id="A0A7C9JD14"/>
<gene>
    <name evidence="3" type="ORF">GT755_38305</name>
</gene>
<feature type="region of interest" description="Disordered" evidence="2">
    <location>
        <begin position="325"/>
        <end position="347"/>
    </location>
</feature>
<reference evidence="3 4" key="1">
    <citation type="submission" date="2020-01" db="EMBL/GenBank/DDBJ databases">
        <title>Herbidospora sp. NEAU-GS84 nov., a novel actinomycete isolated from soil.</title>
        <authorList>
            <person name="Han L."/>
        </authorList>
    </citation>
    <scope>NUCLEOTIDE SEQUENCE [LARGE SCALE GENOMIC DNA]</scope>
    <source>
        <strain evidence="3 4">NEAU-GS84</strain>
    </source>
</reference>
<comment type="caution">
    <text evidence="3">The sequence shown here is derived from an EMBL/GenBank/DDBJ whole genome shotgun (WGS) entry which is preliminary data.</text>
</comment>